<organism evidence="3 4">
    <name type="scientific">Phanerochaete carnosa (strain HHB-10118-sp)</name>
    <name type="common">White-rot fungus</name>
    <name type="synonym">Peniophora carnosa</name>
    <dbReference type="NCBI Taxonomy" id="650164"/>
    <lineage>
        <taxon>Eukaryota</taxon>
        <taxon>Fungi</taxon>
        <taxon>Dikarya</taxon>
        <taxon>Basidiomycota</taxon>
        <taxon>Agaricomycotina</taxon>
        <taxon>Agaricomycetes</taxon>
        <taxon>Polyporales</taxon>
        <taxon>Phanerochaetaceae</taxon>
        <taxon>Phanerochaete</taxon>
    </lineage>
</organism>
<dbReference type="InterPro" id="IPR012337">
    <property type="entry name" value="RNaseH-like_sf"/>
</dbReference>
<dbReference type="EMBL" id="JH930477">
    <property type="protein sequence ID" value="EKM51439.1"/>
    <property type="molecule type" value="Genomic_DNA"/>
</dbReference>
<gene>
    <name evidence="3" type="ORF">PHACADRAFT_129409</name>
</gene>
<evidence type="ECO:0000259" key="2">
    <source>
        <dbReference type="PROSITE" id="PS50994"/>
    </source>
</evidence>
<dbReference type="RefSeq" id="XP_007400579.1">
    <property type="nucleotide sequence ID" value="XM_007400517.1"/>
</dbReference>
<dbReference type="InterPro" id="IPR036397">
    <property type="entry name" value="RNaseH_sf"/>
</dbReference>
<dbReference type="KEGG" id="pco:PHACADRAFT_129409"/>
<dbReference type="PROSITE" id="PS50994">
    <property type="entry name" value="INTEGRASE"/>
    <property type="match status" value="1"/>
</dbReference>
<feature type="non-terminal residue" evidence="3">
    <location>
        <position position="110"/>
    </location>
</feature>
<evidence type="ECO:0000313" key="3">
    <source>
        <dbReference type="EMBL" id="EKM51439.1"/>
    </source>
</evidence>
<proteinExistence type="predicted"/>
<dbReference type="STRING" id="650164.K5VXW6"/>
<feature type="domain" description="Integrase catalytic" evidence="2">
    <location>
        <begin position="1"/>
        <end position="110"/>
    </location>
</feature>
<protein>
    <recommendedName>
        <fullName evidence="2">Integrase catalytic domain-containing protein</fullName>
    </recommendedName>
</protein>
<dbReference type="HOGENOM" id="CLU_2475050_0_0_1"/>
<dbReference type="GO" id="GO:0005634">
    <property type="term" value="C:nucleus"/>
    <property type="evidence" value="ECO:0007669"/>
    <property type="project" value="UniProtKB-ARBA"/>
</dbReference>
<dbReference type="GeneID" id="18908138"/>
<dbReference type="GO" id="GO:0003723">
    <property type="term" value="F:RNA binding"/>
    <property type="evidence" value="ECO:0007669"/>
    <property type="project" value="UniProtKB-KW"/>
</dbReference>
<reference evidence="3 4" key="1">
    <citation type="journal article" date="2012" name="BMC Genomics">
        <title>Comparative genomics of the white-rot fungi, Phanerochaete carnosa and P. chrysosporium, to elucidate the genetic basis of the distinct wood types they colonize.</title>
        <authorList>
            <person name="Suzuki H."/>
            <person name="MacDonald J."/>
            <person name="Syed K."/>
            <person name="Salamov A."/>
            <person name="Hori C."/>
            <person name="Aerts A."/>
            <person name="Henrissat B."/>
            <person name="Wiebenga A."/>
            <person name="vanKuyk P.A."/>
            <person name="Barry K."/>
            <person name="Lindquist E."/>
            <person name="LaButti K."/>
            <person name="Lapidus A."/>
            <person name="Lucas S."/>
            <person name="Coutinho P."/>
            <person name="Gong Y."/>
            <person name="Samejima M."/>
            <person name="Mahadevan R."/>
            <person name="Abou-Zaid M."/>
            <person name="de Vries R.P."/>
            <person name="Igarashi K."/>
            <person name="Yadav J.S."/>
            <person name="Grigoriev I.V."/>
            <person name="Master E.R."/>
        </authorList>
    </citation>
    <scope>NUCLEOTIDE SEQUENCE [LARGE SCALE GENOMIC DNA]</scope>
    <source>
        <strain evidence="3 4">HHB-10118-sp</strain>
    </source>
</reference>
<dbReference type="InterPro" id="IPR001584">
    <property type="entry name" value="Integrase_cat-core"/>
</dbReference>
<keyword evidence="1" id="KW-0694">RNA-binding</keyword>
<dbReference type="OrthoDB" id="2732387at2759"/>
<keyword evidence="4" id="KW-1185">Reference proteome</keyword>
<dbReference type="GO" id="GO:0015074">
    <property type="term" value="P:DNA integration"/>
    <property type="evidence" value="ECO:0007669"/>
    <property type="project" value="InterPro"/>
</dbReference>
<evidence type="ECO:0000313" key="4">
    <source>
        <dbReference type="Proteomes" id="UP000008370"/>
    </source>
</evidence>
<evidence type="ECO:0000256" key="1">
    <source>
        <dbReference type="ARBA" id="ARBA00022884"/>
    </source>
</evidence>
<dbReference type="Gene3D" id="3.30.420.10">
    <property type="entry name" value="Ribonuclease H-like superfamily/Ribonuclease H"/>
    <property type="match status" value="1"/>
</dbReference>
<dbReference type="InParanoid" id="K5VXW6"/>
<accession>K5VXW6</accession>
<sequence length="110" mass="12346">DGGPEFKGAARELLERYGVAVILSSPYHPQGNGIAERDGKTLQDAILRCSTGYTPFFLTYGQHALFPFDISDRTWHVLDWDTVQSTEDLLALRIKQLARREEDIGSAVQH</sequence>
<dbReference type="SUPFAM" id="SSF53098">
    <property type="entry name" value="Ribonuclease H-like"/>
    <property type="match status" value="1"/>
</dbReference>
<name>K5VXW6_PHACS</name>
<dbReference type="Proteomes" id="UP000008370">
    <property type="component" value="Unassembled WGS sequence"/>
</dbReference>
<feature type="non-terminal residue" evidence="3">
    <location>
        <position position="1"/>
    </location>
</feature>
<dbReference type="AlphaFoldDB" id="K5VXW6"/>